<dbReference type="InterPro" id="IPR001757">
    <property type="entry name" value="P_typ_ATPase"/>
</dbReference>
<keyword evidence="8" id="KW-0460">Magnesium</keyword>
<feature type="transmembrane region" description="Helical" evidence="12">
    <location>
        <begin position="92"/>
        <end position="109"/>
    </location>
</feature>
<evidence type="ECO:0000256" key="6">
    <source>
        <dbReference type="ARBA" id="ARBA00022741"/>
    </source>
</evidence>
<dbReference type="SUPFAM" id="SSF81665">
    <property type="entry name" value="Calcium ATPase, transmembrane domain M"/>
    <property type="match status" value="1"/>
</dbReference>
<dbReference type="FunFam" id="2.70.150.10:FF:000160">
    <property type="entry name" value="Sarcoplasmic/endoplasmic reticulum calcium ATPase 1"/>
    <property type="match status" value="1"/>
</dbReference>
<dbReference type="Pfam" id="PF13246">
    <property type="entry name" value="Cation_ATPase"/>
    <property type="match status" value="1"/>
</dbReference>
<comment type="subcellular location">
    <subcellularLocation>
        <location evidence="1">Cell membrane</location>
        <topology evidence="1">Multi-pass membrane protein</topology>
    </subcellularLocation>
</comment>
<feature type="transmembrane region" description="Helical" evidence="12">
    <location>
        <begin position="897"/>
        <end position="913"/>
    </location>
</feature>
<keyword evidence="11 12" id="KW-0472">Membrane</keyword>
<evidence type="ECO:0000256" key="8">
    <source>
        <dbReference type="ARBA" id="ARBA00022842"/>
    </source>
</evidence>
<evidence type="ECO:0000313" key="14">
    <source>
        <dbReference type="EMBL" id="KRL98523.1"/>
    </source>
</evidence>
<dbReference type="GO" id="GO:0019829">
    <property type="term" value="F:ATPase-coupled monoatomic cation transmembrane transporter activity"/>
    <property type="evidence" value="ECO:0007669"/>
    <property type="project" value="TreeGrafter"/>
</dbReference>
<dbReference type="Pfam" id="PF08282">
    <property type="entry name" value="Hydrolase_3"/>
    <property type="match status" value="1"/>
</dbReference>
<evidence type="ECO:0000256" key="1">
    <source>
        <dbReference type="ARBA" id="ARBA00004651"/>
    </source>
</evidence>
<feature type="transmembrane region" description="Helical" evidence="12">
    <location>
        <begin position="866"/>
        <end position="885"/>
    </location>
</feature>
<feature type="transmembrane region" description="Helical" evidence="12">
    <location>
        <begin position="256"/>
        <end position="277"/>
    </location>
</feature>
<feature type="domain" description="Cation-transporting P-type ATPase N-terminal" evidence="13">
    <location>
        <begin position="16"/>
        <end position="89"/>
    </location>
</feature>
<evidence type="ECO:0000256" key="11">
    <source>
        <dbReference type="ARBA" id="ARBA00023136"/>
    </source>
</evidence>
<accession>A0A0R1V986</accession>
<feature type="transmembrane region" description="Helical" evidence="12">
    <location>
        <begin position="828"/>
        <end position="846"/>
    </location>
</feature>
<dbReference type="SUPFAM" id="SSF81653">
    <property type="entry name" value="Calcium ATPase, transduction domain A"/>
    <property type="match status" value="1"/>
</dbReference>
<evidence type="ECO:0000256" key="3">
    <source>
        <dbReference type="ARBA" id="ARBA00022475"/>
    </source>
</evidence>
<dbReference type="SFLD" id="SFLDG00002">
    <property type="entry name" value="C1.7:_P-type_atpase_like"/>
    <property type="match status" value="1"/>
</dbReference>
<dbReference type="InterPro" id="IPR036412">
    <property type="entry name" value="HAD-like_sf"/>
</dbReference>
<dbReference type="InterPro" id="IPR044492">
    <property type="entry name" value="P_typ_ATPase_HD_dom"/>
</dbReference>
<dbReference type="SMART" id="SM00831">
    <property type="entry name" value="Cation_ATPase_N"/>
    <property type="match status" value="1"/>
</dbReference>
<reference evidence="14 15" key="1">
    <citation type="journal article" date="2015" name="Genome Announc.">
        <title>Expanding the biotechnology potential of lactobacilli through comparative genomics of 213 strains and associated genera.</title>
        <authorList>
            <person name="Sun Z."/>
            <person name="Harris H.M."/>
            <person name="McCann A."/>
            <person name="Guo C."/>
            <person name="Argimon S."/>
            <person name="Zhang W."/>
            <person name="Yang X."/>
            <person name="Jeffery I.B."/>
            <person name="Cooney J.C."/>
            <person name="Kagawa T.F."/>
            <person name="Liu W."/>
            <person name="Song Y."/>
            <person name="Salvetti E."/>
            <person name="Wrobel A."/>
            <person name="Rasinkangas P."/>
            <person name="Parkhill J."/>
            <person name="Rea M.C."/>
            <person name="O'Sullivan O."/>
            <person name="Ritari J."/>
            <person name="Douillard F.P."/>
            <person name="Paul Ross R."/>
            <person name="Yang R."/>
            <person name="Briner A.E."/>
            <person name="Felis G.E."/>
            <person name="de Vos W.M."/>
            <person name="Barrangou R."/>
            <person name="Klaenhammer T.R."/>
            <person name="Caufield P.W."/>
            <person name="Cui Y."/>
            <person name="Zhang H."/>
            <person name="O'Toole P.W."/>
        </authorList>
    </citation>
    <scope>NUCLEOTIDE SEQUENCE [LARGE SCALE GENOMIC DNA]</scope>
    <source>
        <strain evidence="14 15">DSM 16230</strain>
    </source>
</reference>
<keyword evidence="9" id="KW-1278">Translocase</keyword>
<dbReference type="SUPFAM" id="SSF81660">
    <property type="entry name" value="Metal cation-transporting ATPase, ATP-binding domain N"/>
    <property type="match status" value="1"/>
</dbReference>
<dbReference type="InterPro" id="IPR008250">
    <property type="entry name" value="ATPase_P-typ_transduc_dom_A_sf"/>
</dbReference>
<evidence type="ECO:0000256" key="7">
    <source>
        <dbReference type="ARBA" id="ARBA00022840"/>
    </source>
</evidence>
<dbReference type="InterPro" id="IPR059000">
    <property type="entry name" value="ATPase_P-type_domA"/>
</dbReference>
<evidence type="ECO:0000256" key="10">
    <source>
        <dbReference type="ARBA" id="ARBA00022989"/>
    </source>
</evidence>
<dbReference type="Proteomes" id="UP000051166">
    <property type="component" value="Unassembled WGS sequence"/>
</dbReference>
<keyword evidence="15" id="KW-1185">Reference proteome</keyword>
<dbReference type="GO" id="GO:0016887">
    <property type="term" value="F:ATP hydrolysis activity"/>
    <property type="evidence" value="ECO:0007669"/>
    <property type="project" value="InterPro"/>
</dbReference>
<evidence type="ECO:0000256" key="9">
    <source>
        <dbReference type="ARBA" id="ARBA00022967"/>
    </source>
</evidence>
<proteinExistence type="inferred from homology"/>
<dbReference type="GO" id="GO:0005886">
    <property type="term" value="C:plasma membrane"/>
    <property type="evidence" value="ECO:0007669"/>
    <property type="project" value="UniProtKB-SubCell"/>
</dbReference>
<dbReference type="InterPro" id="IPR023299">
    <property type="entry name" value="ATPase_P-typ_cyto_dom_N"/>
</dbReference>
<gene>
    <name evidence="14" type="ORF">FD50_GL000842</name>
</gene>
<dbReference type="AlphaFoldDB" id="A0A0R1V986"/>
<dbReference type="PRINTS" id="PR00119">
    <property type="entry name" value="CATATPASE"/>
</dbReference>
<dbReference type="PANTHER" id="PTHR43294:SF21">
    <property type="entry name" value="CATION TRANSPORTING ATPASE"/>
    <property type="match status" value="1"/>
</dbReference>
<comment type="similarity">
    <text evidence="2">Belongs to the cation transport ATPase (P-type) (TC 3.A.3) family. Type IIA subfamily.</text>
</comment>
<protein>
    <submittedName>
        <fullName evidence="14">Cation-transporting ATPase</fullName>
    </submittedName>
</protein>
<dbReference type="GO" id="GO:1902600">
    <property type="term" value="P:proton transmembrane transport"/>
    <property type="evidence" value="ECO:0007669"/>
    <property type="project" value="TreeGrafter"/>
</dbReference>
<dbReference type="FunFam" id="3.40.50.1000:FF:000028">
    <property type="entry name" value="Calcium-transporting P-type ATPase, putative"/>
    <property type="match status" value="1"/>
</dbReference>
<dbReference type="SUPFAM" id="SSF56784">
    <property type="entry name" value="HAD-like"/>
    <property type="match status" value="1"/>
</dbReference>
<dbReference type="InterPro" id="IPR023214">
    <property type="entry name" value="HAD_sf"/>
</dbReference>
<keyword evidence="6" id="KW-0547">Nucleotide-binding</keyword>
<dbReference type="InterPro" id="IPR018303">
    <property type="entry name" value="ATPase_P-typ_P_site"/>
</dbReference>
<dbReference type="Gene3D" id="3.40.50.1000">
    <property type="entry name" value="HAD superfamily/HAD-like"/>
    <property type="match status" value="1"/>
</dbReference>
<keyword evidence="3" id="KW-1003">Cell membrane</keyword>
<feature type="transmembrane region" description="Helical" evidence="12">
    <location>
        <begin position="790"/>
        <end position="808"/>
    </location>
</feature>
<dbReference type="InterPro" id="IPR023298">
    <property type="entry name" value="ATPase_P-typ_TM_dom_sf"/>
</dbReference>
<dbReference type="Gene3D" id="2.70.150.10">
    <property type="entry name" value="Calcium-transporting ATPase, cytoplasmic transduction domain A"/>
    <property type="match status" value="1"/>
</dbReference>
<dbReference type="PATRIC" id="fig|1423801.4.peg.855"/>
<dbReference type="PRINTS" id="PR00120">
    <property type="entry name" value="HATPASE"/>
</dbReference>
<dbReference type="PROSITE" id="PS00154">
    <property type="entry name" value="ATPASE_E1_E2"/>
    <property type="match status" value="1"/>
</dbReference>
<dbReference type="STRING" id="1423801.FD50_GL000842"/>
<comment type="caution">
    <text evidence="14">The sequence shown here is derived from an EMBL/GenBank/DDBJ whole genome shotgun (WGS) entry which is preliminary data.</text>
</comment>
<dbReference type="Gene3D" id="3.40.1110.10">
    <property type="entry name" value="Calcium-transporting ATPase, cytoplasmic domain N"/>
    <property type="match status" value="1"/>
</dbReference>
<keyword evidence="7" id="KW-0067">ATP-binding</keyword>
<dbReference type="Pfam" id="PF00689">
    <property type="entry name" value="Cation_ATPase_C"/>
    <property type="match status" value="1"/>
</dbReference>
<dbReference type="InterPro" id="IPR004014">
    <property type="entry name" value="ATPase_P-typ_cation-transptr_N"/>
</dbReference>
<dbReference type="PANTHER" id="PTHR43294">
    <property type="entry name" value="SODIUM/POTASSIUM-TRANSPORTING ATPASE SUBUNIT ALPHA"/>
    <property type="match status" value="1"/>
</dbReference>
<feature type="transmembrane region" description="Helical" evidence="12">
    <location>
        <begin position="283"/>
        <end position="307"/>
    </location>
</feature>
<dbReference type="InterPro" id="IPR006068">
    <property type="entry name" value="ATPase_P-typ_cation-transptr_C"/>
</dbReference>
<dbReference type="NCBIfam" id="TIGR01494">
    <property type="entry name" value="ATPase_P-type"/>
    <property type="match status" value="2"/>
</dbReference>
<dbReference type="OrthoDB" id="9760364at2"/>
<dbReference type="GO" id="GO:0005524">
    <property type="term" value="F:ATP binding"/>
    <property type="evidence" value="ECO:0007669"/>
    <property type="project" value="UniProtKB-KW"/>
</dbReference>
<name>A0A0R1V986_9LACO</name>
<feature type="transmembrane region" description="Helical" evidence="12">
    <location>
        <begin position="65"/>
        <end position="86"/>
    </location>
</feature>
<evidence type="ECO:0000256" key="4">
    <source>
        <dbReference type="ARBA" id="ARBA00022553"/>
    </source>
</evidence>
<dbReference type="SFLD" id="SFLDS00003">
    <property type="entry name" value="Haloacid_Dehalogenase"/>
    <property type="match status" value="1"/>
</dbReference>
<dbReference type="EMBL" id="AZFQ01000039">
    <property type="protein sequence ID" value="KRL98523.1"/>
    <property type="molecule type" value="Genomic_DNA"/>
</dbReference>
<keyword evidence="10 12" id="KW-1133">Transmembrane helix</keyword>
<dbReference type="Pfam" id="PF00690">
    <property type="entry name" value="Cation_ATPase_N"/>
    <property type="match status" value="1"/>
</dbReference>
<keyword evidence="5 12" id="KW-0812">Transmembrane</keyword>
<dbReference type="Gene3D" id="1.20.1110.10">
    <property type="entry name" value="Calcium-transporting ATPase, transmembrane domain"/>
    <property type="match status" value="1"/>
</dbReference>
<evidence type="ECO:0000256" key="12">
    <source>
        <dbReference type="SAM" id="Phobius"/>
    </source>
</evidence>
<organism evidence="14 15">
    <name type="scientific">Liquorilactobacillus satsumensis DSM 16230 = JCM 12392</name>
    <dbReference type="NCBI Taxonomy" id="1423801"/>
    <lineage>
        <taxon>Bacteria</taxon>
        <taxon>Bacillati</taxon>
        <taxon>Bacillota</taxon>
        <taxon>Bacilli</taxon>
        <taxon>Lactobacillales</taxon>
        <taxon>Lactobacillaceae</taxon>
        <taxon>Liquorilactobacillus</taxon>
    </lineage>
</organism>
<dbReference type="Pfam" id="PF00122">
    <property type="entry name" value="E1-E2_ATPase"/>
    <property type="match status" value="1"/>
</dbReference>
<evidence type="ECO:0000256" key="2">
    <source>
        <dbReference type="ARBA" id="ARBA00005675"/>
    </source>
</evidence>
<evidence type="ECO:0000256" key="5">
    <source>
        <dbReference type="ARBA" id="ARBA00022692"/>
    </source>
</evidence>
<evidence type="ECO:0000313" key="15">
    <source>
        <dbReference type="Proteomes" id="UP000051166"/>
    </source>
</evidence>
<sequence>MGEVISLKKIGKTSRNYAQAELAQLYQKFETQPHGLTSAQAAARLQRFGPNTIQRTKKQSQFKQFLKNFTSLMAILLWISGLVAILTNTIELGIAIWCVNLINGCFSYYQQHAAQKATDSMLAMLPVFTQVYRDGQLQQLNATEIVPGDVFSIQAGDSVPVDARLLSATTFQVDESALTGESVPESKDVLYEPGEGQFAETNMIYAGTAAVSGKATALVLATGMQTEFGKIAALTHQQKKTLSPLQRELNRLTKQLSLIAFSIGIVFFIAALFFVHYTAAKAFIFALGLVVAFIPEGLLPTVTLSLAQGVKRMAKKHALVKELNSIETLGETTVICSDKTGTLTQNQMTITHVWTPLHDYQVTGQGYQINGKIMLDNQPLASATTSELEKLLLTAALDNDTKLELNQQDQSKNKLIGTPTEGALCALVGKAGIKLHTLQQKYPRLKEFPFDSRRKRMTTVHQTTNKTYLVLVKGALSDLLPKCTHLQFKEQAIPLDETHKRKINTANQDFAAQGLRSLGFAYKEISQDQVNLNELTLDAAESGLTFLGLTAMTDPPRPEAYKAVEMCRQAHIKIIMVTGDSPLTAKSVAQKIGITASEPRIVTGAELEKMSTDELSHALSGEIIFARVAPEQKYRIVSTLQDQGEIVAATGDGVNDAPALKKADIGVAMGKMGTDVAKDAADIILTDDNFASIVAAVEEGRAVYSNIQKFLLYILNSNVPEAVPSLLFLFSRGAIPLPLTVMQILTVDLGTDMLPALGLGSERAEPNVMQQPPRARDAHLLRRSIIWKAFGWYGLVASAVSALAYFFVNIQAGWPQQVLAASGPIYKEATTMTLAAIVFCQIAAVMNCRTQKESVFRIGLFSNHQILIGIIFEVALLSILIYTPILQEAFNTGAIGWQEWCMLLLIPIPLFLIEELRKMFSRKFFN</sequence>
<dbReference type="FunFam" id="3.40.50.1000:FF:000001">
    <property type="entry name" value="Phospholipid-transporting ATPase IC"/>
    <property type="match status" value="1"/>
</dbReference>
<evidence type="ECO:0000259" key="13">
    <source>
        <dbReference type="SMART" id="SM00831"/>
    </source>
</evidence>
<dbReference type="SFLD" id="SFLDF00027">
    <property type="entry name" value="p-type_atpase"/>
    <property type="match status" value="1"/>
</dbReference>
<dbReference type="InterPro" id="IPR050510">
    <property type="entry name" value="Cation_transp_ATPase_P-type"/>
</dbReference>
<keyword evidence="4" id="KW-0597">Phosphoprotein</keyword>